<feature type="region of interest" description="Disordered" evidence="2">
    <location>
        <begin position="1393"/>
        <end position="1416"/>
    </location>
</feature>
<dbReference type="InterPro" id="IPR011047">
    <property type="entry name" value="Quinoprotein_ADH-like_sf"/>
</dbReference>
<feature type="transmembrane region" description="Helical" evidence="3">
    <location>
        <begin position="635"/>
        <end position="655"/>
    </location>
</feature>
<organism evidence="5 6">
    <name type="scientific">Streptomyces gardneri</name>
    <dbReference type="NCBI Taxonomy" id="66892"/>
    <lineage>
        <taxon>Bacteria</taxon>
        <taxon>Bacillati</taxon>
        <taxon>Actinomycetota</taxon>
        <taxon>Actinomycetes</taxon>
        <taxon>Kitasatosporales</taxon>
        <taxon>Streptomycetaceae</taxon>
        <taxon>Streptomyces</taxon>
    </lineage>
</organism>
<dbReference type="InterPro" id="IPR009003">
    <property type="entry name" value="Peptidase_S1_PA"/>
</dbReference>
<proteinExistence type="predicted"/>
<accession>A0A4Y3RXP0</accession>
<feature type="repeat" description="WD" evidence="1">
    <location>
        <begin position="1264"/>
        <end position="1297"/>
    </location>
</feature>
<dbReference type="SMART" id="SM00320">
    <property type="entry name" value="WD40"/>
    <property type="match status" value="2"/>
</dbReference>
<dbReference type="PROSITE" id="PS50082">
    <property type="entry name" value="WD_REPEATS_2"/>
    <property type="match status" value="1"/>
</dbReference>
<dbReference type="Proteomes" id="UP000315226">
    <property type="component" value="Unassembled WGS sequence"/>
</dbReference>
<comment type="caution">
    <text evidence="5">The sequence shown here is derived from an EMBL/GenBank/DDBJ whole genome shotgun (WGS) entry which is preliminary data.</text>
</comment>
<dbReference type="SUPFAM" id="SSF50998">
    <property type="entry name" value="Quinoprotein alcohol dehydrogenase-like"/>
    <property type="match status" value="1"/>
</dbReference>
<evidence type="ECO:0000313" key="5">
    <source>
        <dbReference type="EMBL" id="GEB61567.1"/>
    </source>
</evidence>
<keyword evidence="3" id="KW-1133">Transmembrane helix</keyword>
<dbReference type="EMBL" id="BJMN01000060">
    <property type="protein sequence ID" value="GEB61567.1"/>
    <property type="molecule type" value="Genomic_DNA"/>
</dbReference>
<dbReference type="SUPFAM" id="SSF50494">
    <property type="entry name" value="Trypsin-like serine proteases"/>
    <property type="match status" value="1"/>
</dbReference>
<dbReference type="PANTHER" id="PTHR19879">
    <property type="entry name" value="TRANSCRIPTION INITIATION FACTOR TFIID"/>
    <property type="match status" value="1"/>
</dbReference>
<name>A0A4Y3RXP0_9ACTN</name>
<dbReference type="Gene3D" id="2.40.10.120">
    <property type="match status" value="1"/>
</dbReference>
<keyword evidence="1" id="KW-0853">WD repeat</keyword>
<dbReference type="Gene3D" id="2.130.10.10">
    <property type="entry name" value="YVTN repeat-like/Quinoprotein amine dehydrogenase"/>
    <property type="match status" value="2"/>
</dbReference>
<dbReference type="Pfam" id="PF13365">
    <property type="entry name" value="Trypsin_2"/>
    <property type="match status" value="1"/>
</dbReference>
<dbReference type="RefSeq" id="WP_141302025.1">
    <property type="nucleotide sequence ID" value="NZ_BJMN01000060.1"/>
</dbReference>
<feature type="domain" description="Novel STAND NTPase 1" evidence="4">
    <location>
        <begin position="221"/>
        <end position="578"/>
    </location>
</feature>
<evidence type="ECO:0000256" key="3">
    <source>
        <dbReference type="SAM" id="Phobius"/>
    </source>
</evidence>
<gene>
    <name evidence="5" type="ORF">SGA01_71720</name>
</gene>
<keyword evidence="3" id="KW-0812">Transmembrane</keyword>
<dbReference type="SUPFAM" id="SSF52540">
    <property type="entry name" value="P-loop containing nucleoside triphosphate hydrolases"/>
    <property type="match status" value="1"/>
</dbReference>
<dbReference type="InterPro" id="IPR015943">
    <property type="entry name" value="WD40/YVTN_repeat-like_dom_sf"/>
</dbReference>
<keyword evidence="3" id="KW-0472">Membrane</keyword>
<evidence type="ECO:0000259" key="4">
    <source>
        <dbReference type="Pfam" id="PF20703"/>
    </source>
</evidence>
<evidence type="ECO:0000313" key="6">
    <source>
        <dbReference type="Proteomes" id="UP000315226"/>
    </source>
</evidence>
<dbReference type="PANTHER" id="PTHR19879:SF9">
    <property type="entry name" value="TRANSCRIPTION INITIATION FACTOR TFIID SUBUNIT 5"/>
    <property type="match status" value="1"/>
</dbReference>
<dbReference type="InterPro" id="IPR027417">
    <property type="entry name" value="P-loop_NTPase"/>
</dbReference>
<protein>
    <recommendedName>
        <fullName evidence="4">Novel STAND NTPase 1 domain-containing protein</fullName>
    </recommendedName>
</protein>
<keyword evidence="6" id="KW-1185">Reference proteome</keyword>
<evidence type="ECO:0000256" key="2">
    <source>
        <dbReference type="SAM" id="MobiDB-lite"/>
    </source>
</evidence>
<dbReference type="Pfam" id="PF20703">
    <property type="entry name" value="nSTAND1"/>
    <property type="match status" value="1"/>
</dbReference>
<dbReference type="OrthoDB" id="134501at2"/>
<dbReference type="InterPro" id="IPR049052">
    <property type="entry name" value="nSTAND1"/>
</dbReference>
<sequence>MTERHPSHDAIAEEALAAATVRITGPAGVAGVGVLIAPELVLTCAHVVTDAAGLPRGHTEPPRGTLAVRLLQAHGDAESVTARVRDWVPEQPDGRGDLAVLRLGGALPGARPVVMADPPSTMAHRALVLGLPDNVAEGGWHTATLHGRTGIGWLQMSPDGASDPIRPGFSGAGVWDKETGAVVGVVTATASRPGGQSFCIPTRTITEQIPALAGLLAPRSPFPGLHAFTEDDTRDFFGRDADVAAVLGLLEAGGPTGCTTLTGPSGSGKSSVLMAGVVPRLREQGVEVVLVRAVSGRRIAPPPAPPADGGHRRVVVAVDQAEALLTLPDGELSDTVGRLLEAAARPGTEVLTVVRSDFQDAMLSHPELGRLVGGAPAHQLGPMTVRQLTEAVVRPLEGIPGVEYGAGLAARIVEDTVGRPGALPLLGFLLETLWEQRRGGHLRFDVYEQLGGVGRALGERADAAWDDVRGGDPSPAARSLLRALVRIPPGTRTALRARLLRRDAGEERWAVARALADSRILVLGVDEEGRETVELAHEALIAHWRPLTELLAEDRAFLEWLGTLRYDGQRWRREGRPDGHLLEDPALALAEERLAEQGDELTQDDREFIRRSGELRDRRGREAARSATRARRVRLLTAIVAVVSSLALVVGAFLYRGMVAEQRRLTSDRLAQQAASLDGVSLTTSSLFAVGAYRAADRQPARSTLIAQELRMRDVDRVVMEGRSDVRALSFTGSGEQVYALLDGGDVVQLDLRTADAERPEPWARTRTGDNARFAVSPNGRVMARSSEWGVVSLGVHASEEAAFDHGAKVRYVPLRGAEAAKKNPRPASDLRFDGGGDRVLAAIRREGVLVWRTADGGRVGRTLTPPKGWDAVEAWFGTDGTVVSRIVPAGAARDDAPGRLLAWDLATGAPKRPWGERAAASATVSGDGRTLVTCTAQGTLEVWRLGREPRRSHTYTTTTVEVCPLHVPRLDTTGRYLVNPVGRMGGDLGRMRFLVVDLEKGWPGTFDVPSPAPEDASVTGRNGFPAVAINGPPDDLRAAVAVGGSIVTARVRPPDAFDTNVLLSGFRTADGEHRRLAVVDATGGVLQLWDLKTRALMGSARSPKPLARSYTTFSPDGSRVLTVTEDRRSMLVWRLTEGASGPGTTHTLTREHELELPAPPDLTAKGPDPLTGLTPSWIVTSFADDRHAVISGLSYMSRWDLDTGRQDGRPYRPSEQEKWALAGAAAGTWGAAVPGTRKAVVRTVGEVGGWDFDTGEYTRWIARGDHGESVRGLLVSPDGKRLAVHYAGGSVRIWDIGRKAWEGVLTGDGVYALGRFLDERGDTLHTMTRAGEQVVWDTRDKTMRYRYWVRFDTTLSPNSTGERITAVEGSRPYTVPLDAEASIERLCALAQRGPTQAERERAGDSEEFAEACGSG</sequence>
<reference evidence="5 6" key="1">
    <citation type="submission" date="2019-06" db="EMBL/GenBank/DDBJ databases">
        <title>Whole genome shotgun sequence of Streptomyces gardneri NBRC 12865.</title>
        <authorList>
            <person name="Hosoyama A."/>
            <person name="Uohara A."/>
            <person name="Ohji S."/>
            <person name="Ichikawa N."/>
        </authorList>
    </citation>
    <scope>NUCLEOTIDE SEQUENCE [LARGE SCALE GENOMIC DNA]</scope>
    <source>
        <strain evidence="5 6">NBRC 12865</strain>
    </source>
</reference>
<dbReference type="InterPro" id="IPR001680">
    <property type="entry name" value="WD40_rpt"/>
</dbReference>
<evidence type="ECO:0000256" key="1">
    <source>
        <dbReference type="PROSITE-ProRule" id="PRU00221"/>
    </source>
</evidence>